<keyword evidence="3 6" id="KW-0808">Transferase</keyword>
<evidence type="ECO:0000256" key="4">
    <source>
        <dbReference type="ARBA" id="ARBA00022691"/>
    </source>
</evidence>
<name>A0A7M1UUE5_9CREN</name>
<dbReference type="InterPro" id="IPR001091">
    <property type="entry name" value="RM_Methyltransferase"/>
</dbReference>
<dbReference type="GO" id="GO:0008170">
    <property type="term" value="F:N-methyltransferase activity"/>
    <property type="evidence" value="ECO:0007669"/>
    <property type="project" value="InterPro"/>
</dbReference>
<sequence>MSGRISEYIVGELRIIAHGNVYKPSDDTWLLINLVDEVKPSGRVCVDLGSGTGVVGSHLVSQGYCQLAVLVDVVEDALISSRDTVEANNLSSRGIVITSVEALNDGSVDMVVSNPPYLPAYDPGKIDIATEGGVKGYETVAYFIRESSRILKQGGFLFLVYSSLTGEEAVESLLAENGFEKIKTTVSKFFYEEIKVVYCRRKGQAK</sequence>
<dbReference type="PRINTS" id="PR00508">
    <property type="entry name" value="S21N4MTFRASE"/>
</dbReference>
<dbReference type="InterPro" id="IPR007848">
    <property type="entry name" value="Small_mtfrase_dom"/>
</dbReference>
<dbReference type="InterPro" id="IPR052190">
    <property type="entry name" value="Euk-Arch_PrmC-MTase"/>
</dbReference>
<comment type="similarity">
    <text evidence="1">Belongs to the eukaryotic/archaeal PrmC-related family.</text>
</comment>
<organism evidence="6 7">
    <name type="scientific">Thermosphaera chiliense</name>
    <dbReference type="NCBI Taxonomy" id="3402707"/>
    <lineage>
        <taxon>Archaea</taxon>
        <taxon>Thermoproteota</taxon>
        <taxon>Thermoprotei</taxon>
        <taxon>Desulfurococcales</taxon>
        <taxon>Desulfurococcaceae</taxon>
        <taxon>Thermosphaera</taxon>
    </lineage>
</organism>
<dbReference type="GO" id="GO:0008757">
    <property type="term" value="F:S-adenosylmethionine-dependent methyltransferase activity"/>
    <property type="evidence" value="ECO:0007669"/>
    <property type="project" value="TreeGrafter"/>
</dbReference>
<evidence type="ECO:0000313" key="6">
    <source>
        <dbReference type="EMBL" id="QOR95042.1"/>
    </source>
</evidence>
<dbReference type="PANTHER" id="PTHR45875:SF1">
    <property type="entry name" value="METHYLTRANSFERASE N6AMT1"/>
    <property type="match status" value="1"/>
</dbReference>
<dbReference type="PROSITE" id="PS00092">
    <property type="entry name" value="N6_MTASE"/>
    <property type="match status" value="1"/>
</dbReference>
<dbReference type="SUPFAM" id="SSF53335">
    <property type="entry name" value="S-adenosyl-L-methionine-dependent methyltransferases"/>
    <property type="match status" value="1"/>
</dbReference>
<reference evidence="6 7" key="1">
    <citation type="submission" date="2020-10" db="EMBL/GenBank/DDBJ databases">
        <title>Complete genome sequence of Thermosphaera aggregans strain 3507.</title>
        <authorList>
            <person name="Zayulina K.S."/>
            <person name="Elcheninov A.G."/>
            <person name="Toshchakov S.V."/>
            <person name="Kublanov I.V."/>
            <person name="Kochetkova T.V."/>
        </authorList>
    </citation>
    <scope>NUCLEOTIDE SEQUENCE [LARGE SCALE GENOMIC DNA]</scope>
    <source>
        <strain evidence="6 7">3507</strain>
    </source>
</reference>
<dbReference type="Pfam" id="PF05175">
    <property type="entry name" value="MTS"/>
    <property type="match status" value="1"/>
</dbReference>
<evidence type="ECO:0000259" key="5">
    <source>
        <dbReference type="Pfam" id="PF05175"/>
    </source>
</evidence>
<dbReference type="CDD" id="cd02440">
    <property type="entry name" value="AdoMet_MTases"/>
    <property type="match status" value="1"/>
</dbReference>
<dbReference type="Gene3D" id="3.40.50.150">
    <property type="entry name" value="Vaccinia Virus protein VP39"/>
    <property type="match status" value="1"/>
</dbReference>
<dbReference type="GO" id="GO:0003677">
    <property type="term" value="F:DNA binding"/>
    <property type="evidence" value="ECO:0007669"/>
    <property type="project" value="InterPro"/>
</dbReference>
<dbReference type="AlphaFoldDB" id="A0A7M1UUE5"/>
<evidence type="ECO:0000313" key="7">
    <source>
        <dbReference type="Proteomes" id="UP000593766"/>
    </source>
</evidence>
<dbReference type="GO" id="GO:0035657">
    <property type="term" value="C:eRF1 methyltransferase complex"/>
    <property type="evidence" value="ECO:0007669"/>
    <property type="project" value="TreeGrafter"/>
</dbReference>
<dbReference type="InterPro" id="IPR002052">
    <property type="entry name" value="DNA_methylase_N6_adenine_CS"/>
</dbReference>
<dbReference type="KEGG" id="tcs:IMZ38_00195"/>
<dbReference type="GO" id="GO:0032259">
    <property type="term" value="P:methylation"/>
    <property type="evidence" value="ECO:0007669"/>
    <property type="project" value="UniProtKB-KW"/>
</dbReference>
<dbReference type="PANTHER" id="PTHR45875">
    <property type="entry name" value="METHYLTRANSFERASE N6AMT1"/>
    <property type="match status" value="1"/>
</dbReference>
<evidence type="ECO:0000256" key="3">
    <source>
        <dbReference type="ARBA" id="ARBA00022679"/>
    </source>
</evidence>
<dbReference type="GO" id="GO:0008276">
    <property type="term" value="F:protein methyltransferase activity"/>
    <property type="evidence" value="ECO:0007669"/>
    <property type="project" value="TreeGrafter"/>
</dbReference>
<dbReference type="EMBL" id="CP063144">
    <property type="protein sequence ID" value="QOR95042.1"/>
    <property type="molecule type" value="Genomic_DNA"/>
</dbReference>
<keyword evidence="4" id="KW-0949">S-adenosyl-L-methionine</keyword>
<feature type="domain" description="Methyltransferase small" evidence="5">
    <location>
        <begin position="28"/>
        <end position="174"/>
    </location>
</feature>
<keyword evidence="2 6" id="KW-0489">Methyltransferase</keyword>
<protein>
    <submittedName>
        <fullName evidence="6">Methyltransferase</fullName>
    </submittedName>
</protein>
<proteinExistence type="inferred from homology"/>
<evidence type="ECO:0000256" key="2">
    <source>
        <dbReference type="ARBA" id="ARBA00022603"/>
    </source>
</evidence>
<evidence type="ECO:0000256" key="1">
    <source>
        <dbReference type="ARBA" id="ARBA00006149"/>
    </source>
</evidence>
<keyword evidence="7" id="KW-1185">Reference proteome</keyword>
<dbReference type="OrthoDB" id="27149at2157"/>
<dbReference type="InterPro" id="IPR029063">
    <property type="entry name" value="SAM-dependent_MTases_sf"/>
</dbReference>
<dbReference type="Proteomes" id="UP000593766">
    <property type="component" value="Chromosome"/>
</dbReference>
<gene>
    <name evidence="6" type="ORF">IMZ38_00195</name>
</gene>
<accession>A0A7M1UUE5</accession>